<proteinExistence type="inferred from homology"/>
<dbReference type="Pfam" id="PF00749">
    <property type="entry name" value="tRNA-synt_1c"/>
    <property type="match status" value="1"/>
</dbReference>
<evidence type="ECO:0000256" key="7">
    <source>
        <dbReference type="RuleBase" id="RU363037"/>
    </source>
</evidence>
<organism evidence="9 10">
    <name type="scientific">Algoriphagus marincola HL-49</name>
    <dbReference type="NCBI Taxonomy" id="1305737"/>
    <lineage>
        <taxon>Bacteria</taxon>
        <taxon>Pseudomonadati</taxon>
        <taxon>Bacteroidota</taxon>
        <taxon>Cytophagia</taxon>
        <taxon>Cytophagales</taxon>
        <taxon>Cyclobacteriaceae</taxon>
        <taxon>Algoriphagus</taxon>
    </lineage>
</organism>
<keyword evidence="7" id="KW-0648">Protein biosynthesis</keyword>
<dbReference type="GO" id="GO:0006424">
    <property type="term" value="P:glutamyl-tRNA aminoacylation"/>
    <property type="evidence" value="ECO:0007669"/>
    <property type="project" value="TreeGrafter"/>
</dbReference>
<name>A0A0P8AJJ7_9BACT</name>
<evidence type="ECO:0000256" key="2">
    <source>
        <dbReference type="ARBA" id="ARBA00022723"/>
    </source>
</evidence>
<dbReference type="OrthoDB" id="9807503at2"/>
<protein>
    <submittedName>
        <fullName evidence="9">Glutamyl-Q tRNA(Asp) synthetase GluQ</fullName>
    </submittedName>
</protein>
<evidence type="ECO:0000313" key="9">
    <source>
        <dbReference type="EMBL" id="KPQ18829.1"/>
    </source>
</evidence>
<keyword evidence="1 7" id="KW-0436">Ligase</keyword>
<dbReference type="AlphaFoldDB" id="A0A0P8AJJ7"/>
<keyword evidence="5 7" id="KW-0067">ATP-binding</keyword>
<comment type="similarity">
    <text evidence="7">Belongs to the class-I aminoacyl-tRNA synthetase family.</text>
</comment>
<dbReference type="InterPro" id="IPR001412">
    <property type="entry name" value="aa-tRNA-synth_I_CS"/>
</dbReference>
<dbReference type="PANTHER" id="PTHR43311">
    <property type="entry name" value="GLUTAMATE--TRNA LIGASE"/>
    <property type="match status" value="1"/>
</dbReference>
<evidence type="ECO:0000256" key="3">
    <source>
        <dbReference type="ARBA" id="ARBA00022741"/>
    </source>
</evidence>
<dbReference type="Proteomes" id="UP000050421">
    <property type="component" value="Unassembled WGS sequence"/>
</dbReference>
<sequence length="292" mass="33505">MNFKLTRIAPTPSGYLHLGNAYSFLVTKALAEKSGAKILLRIDDLDRERFRMEYLADIFETLDFLEISYDLGPKGPEDFLVNWTQLNRLDLYREALEKLWTEGCLFSCTCSRKKISQMNSSGYYLGHCLDRNISKTKKEAAWRINTFEDELVKIQDIHGKSKEEVLPEDVAFFIVRKKDEMPAYQLTSVIDDTHYGVDLIVRGKDLYNSSLAQVFLAKSLKDAAFEKVSFYHHPILKGPDGKKLAKSDGSTSIQFLRKSGKSLEEVYHLLGKMMQVEKPIRNFDEFKAALAF</sequence>
<dbReference type="PRINTS" id="PR00987">
    <property type="entry name" value="TRNASYNTHGLU"/>
</dbReference>
<dbReference type="GO" id="GO:0004818">
    <property type="term" value="F:glutamate-tRNA ligase activity"/>
    <property type="evidence" value="ECO:0007669"/>
    <property type="project" value="TreeGrafter"/>
</dbReference>
<keyword evidence="6 7" id="KW-0030">Aminoacyl-tRNA synthetase</keyword>
<dbReference type="SUPFAM" id="SSF52374">
    <property type="entry name" value="Nucleotidylyl transferase"/>
    <property type="match status" value="1"/>
</dbReference>
<dbReference type="InterPro" id="IPR000924">
    <property type="entry name" value="Glu/Gln-tRNA-synth"/>
</dbReference>
<dbReference type="GO" id="GO:0005524">
    <property type="term" value="F:ATP binding"/>
    <property type="evidence" value="ECO:0007669"/>
    <property type="project" value="UniProtKB-KW"/>
</dbReference>
<keyword evidence="3 7" id="KW-0547">Nucleotide-binding</keyword>
<evidence type="ECO:0000256" key="5">
    <source>
        <dbReference type="ARBA" id="ARBA00022840"/>
    </source>
</evidence>
<dbReference type="GO" id="GO:0005829">
    <property type="term" value="C:cytosol"/>
    <property type="evidence" value="ECO:0007669"/>
    <property type="project" value="TreeGrafter"/>
</dbReference>
<dbReference type="PROSITE" id="PS00178">
    <property type="entry name" value="AA_TRNA_LIGASE_I"/>
    <property type="match status" value="1"/>
</dbReference>
<dbReference type="PANTHER" id="PTHR43311:SF1">
    <property type="entry name" value="GLUTAMYL-Q TRNA(ASP) SYNTHETASE"/>
    <property type="match status" value="1"/>
</dbReference>
<dbReference type="EMBL" id="LJXT01000019">
    <property type="protein sequence ID" value="KPQ18829.1"/>
    <property type="molecule type" value="Genomic_DNA"/>
</dbReference>
<evidence type="ECO:0000256" key="1">
    <source>
        <dbReference type="ARBA" id="ARBA00022598"/>
    </source>
</evidence>
<keyword evidence="4" id="KW-0862">Zinc</keyword>
<evidence type="ECO:0000256" key="6">
    <source>
        <dbReference type="ARBA" id="ARBA00023146"/>
    </source>
</evidence>
<keyword evidence="2" id="KW-0479">Metal-binding</keyword>
<dbReference type="InterPro" id="IPR049940">
    <property type="entry name" value="GluQ/Sye"/>
</dbReference>
<accession>A0A0P8AJJ7</accession>
<dbReference type="STRING" id="1305737.GCA_000526355_01171"/>
<evidence type="ECO:0000313" key="10">
    <source>
        <dbReference type="Proteomes" id="UP000050421"/>
    </source>
</evidence>
<dbReference type="InterPro" id="IPR014729">
    <property type="entry name" value="Rossmann-like_a/b/a_fold"/>
</dbReference>
<dbReference type="InterPro" id="IPR020058">
    <property type="entry name" value="Glu/Gln-tRNA-synth_Ib_cat-dom"/>
</dbReference>
<dbReference type="PATRIC" id="fig|1305737.6.peg.1563"/>
<reference evidence="9 10" key="1">
    <citation type="submission" date="2015-09" db="EMBL/GenBank/DDBJ databases">
        <title>Identification and resolution of microdiversity through metagenomic sequencing of parallel consortia.</title>
        <authorList>
            <person name="Nelson W.C."/>
            <person name="Romine M.F."/>
            <person name="Lindemann S.R."/>
        </authorList>
    </citation>
    <scope>NUCLEOTIDE SEQUENCE [LARGE SCALE GENOMIC DNA]</scope>
    <source>
        <strain evidence="9">HL-49</strain>
    </source>
</reference>
<evidence type="ECO:0000259" key="8">
    <source>
        <dbReference type="Pfam" id="PF00749"/>
    </source>
</evidence>
<dbReference type="Gene3D" id="3.40.50.620">
    <property type="entry name" value="HUPs"/>
    <property type="match status" value="1"/>
</dbReference>
<feature type="domain" description="Glutamyl/glutaminyl-tRNA synthetase class Ib catalytic" evidence="8">
    <location>
        <begin position="6"/>
        <end position="272"/>
    </location>
</feature>
<gene>
    <name evidence="9" type="primary">gluQ</name>
    <name evidence="9" type="ORF">HLUCCX10_04555</name>
</gene>
<comment type="caution">
    <text evidence="9">The sequence shown here is derived from an EMBL/GenBank/DDBJ whole genome shotgun (WGS) entry which is preliminary data.</text>
</comment>
<dbReference type="eggNOG" id="COG0008">
    <property type="taxonomic scope" value="Bacteria"/>
</dbReference>
<evidence type="ECO:0000256" key="4">
    <source>
        <dbReference type="ARBA" id="ARBA00022833"/>
    </source>
</evidence>